<proteinExistence type="predicted"/>
<sequence>KGKLSFPFLSSSKDSIRPFNLQRRSCGKHASLVSLMFSSLSVSSSSLRETFLIENKGCCNKLVGASKTSFLLSSSKLELNTFSSGQHSTYNLSNKGHSRSCFPR</sequence>
<accession>A0AAQ3RSX9</accession>
<dbReference type="AlphaFoldDB" id="A0AAQ3RSX9"/>
<reference evidence="1 2" key="1">
    <citation type="journal article" date="2023" name="Life. Sci Alliance">
        <title>Evolutionary insights into 3D genome organization and epigenetic landscape of Vigna mungo.</title>
        <authorList>
            <person name="Junaid A."/>
            <person name="Singh B."/>
            <person name="Bhatia S."/>
        </authorList>
    </citation>
    <scope>NUCLEOTIDE SEQUENCE [LARGE SCALE GENOMIC DNA]</scope>
    <source>
        <strain evidence="1">Urdbean</strain>
    </source>
</reference>
<evidence type="ECO:0000313" key="1">
    <source>
        <dbReference type="EMBL" id="WVZ05357.1"/>
    </source>
</evidence>
<dbReference type="EMBL" id="CP144695">
    <property type="protein sequence ID" value="WVZ05357.1"/>
    <property type="molecule type" value="Genomic_DNA"/>
</dbReference>
<gene>
    <name evidence="1" type="ORF">V8G54_018703</name>
</gene>
<evidence type="ECO:0000313" key="2">
    <source>
        <dbReference type="Proteomes" id="UP001374535"/>
    </source>
</evidence>
<feature type="non-terminal residue" evidence="1">
    <location>
        <position position="104"/>
    </location>
</feature>
<protein>
    <submittedName>
        <fullName evidence="1">Uncharacterized protein</fullName>
    </submittedName>
</protein>
<name>A0AAQ3RSX9_VIGMU</name>
<organism evidence="1 2">
    <name type="scientific">Vigna mungo</name>
    <name type="common">Black gram</name>
    <name type="synonym">Phaseolus mungo</name>
    <dbReference type="NCBI Taxonomy" id="3915"/>
    <lineage>
        <taxon>Eukaryota</taxon>
        <taxon>Viridiplantae</taxon>
        <taxon>Streptophyta</taxon>
        <taxon>Embryophyta</taxon>
        <taxon>Tracheophyta</taxon>
        <taxon>Spermatophyta</taxon>
        <taxon>Magnoliopsida</taxon>
        <taxon>eudicotyledons</taxon>
        <taxon>Gunneridae</taxon>
        <taxon>Pentapetalae</taxon>
        <taxon>rosids</taxon>
        <taxon>fabids</taxon>
        <taxon>Fabales</taxon>
        <taxon>Fabaceae</taxon>
        <taxon>Papilionoideae</taxon>
        <taxon>50 kb inversion clade</taxon>
        <taxon>NPAAA clade</taxon>
        <taxon>indigoferoid/millettioid clade</taxon>
        <taxon>Phaseoleae</taxon>
        <taxon>Vigna</taxon>
    </lineage>
</organism>
<keyword evidence="2" id="KW-1185">Reference proteome</keyword>
<dbReference type="Proteomes" id="UP001374535">
    <property type="component" value="Chromosome 6"/>
</dbReference>